<dbReference type="Pfam" id="PF17962">
    <property type="entry name" value="bMG6"/>
    <property type="match status" value="1"/>
</dbReference>
<dbReference type="InterPro" id="IPR002890">
    <property type="entry name" value="MG2"/>
</dbReference>
<dbReference type="PANTHER" id="PTHR40094:SF1">
    <property type="entry name" value="UBIQUITIN DOMAIN-CONTAINING PROTEIN"/>
    <property type="match status" value="1"/>
</dbReference>
<dbReference type="InterPro" id="IPR041203">
    <property type="entry name" value="Bact_A2M_MG5"/>
</dbReference>
<dbReference type="Pfam" id="PF07703">
    <property type="entry name" value="A2M_BRD"/>
    <property type="match status" value="1"/>
</dbReference>
<dbReference type="Pfam" id="PF17972">
    <property type="entry name" value="bMG5"/>
    <property type="match status" value="1"/>
</dbReference>
<dbReference type="Gene3D" id="2.60.40.3710">
    <property type="match status" value="1"/>
</dbReference>
<dbReference type="OrthoDB" id="9767116at2"/>
<dbReference type="InterPro" id="IPR041462">
    <property type="entry name" value="Bact_A2M_MG6"/>
</dbReference>
<evidence type="ECO:0000313" key="7">
    <source>
        <dbReference type="Proteomes" id="UP000245647"/>
    </source>
</evidence>
<evidence type="ECO:0000259" key="4">
    <source>
        <dbReference type="SMART" id="SM01359"/>
    </source>
</evidence>
<keyword evidence="3" id="KW-1133">Transmembrane helix</keyword>
<organism evidence="6 7">
    <name type="scientific">Pararcticibacter amylolyticus</name>
    <dbReference type="NCBI Taxonomy" id="2173175"/>
    <lineage>
        <taxon>Bacteria</taxon>
        <taxon>Pseudomonadati</taxon>
        <taxon>Bacteroidota</taxon>
        <taxon>Sphingobacteriia</taxon>
        <taxon>Sphingobacteriales</taxon>
        <taxon>Sphingobacteriaceae</taxon>
        <taxon>Pararcticibacter</taxon>
    </lineage>
</organism>
<keyword evidence="3" id="KW-0472">Membrane</keyword>
<dbReference type="InterPro" id="IPR021868">
    <property type="entry name" value="Alpha_2_Macroglob_MG3"/>
</dbReference>
<dbReference type="InterPro" id="IPR001599">
    <property type="entry name" value="Macroglobln_a2"/>
</dbReference>
<dbReference type="InterPro" id="IPR047565">
    <property type="entry name" value="Alpha-macroglob_thiol-ester_cl"/>
</dbReference>
<evidence type="ECO:0000259" key="5">
    <source>
        <dbReference type="SMART" id="SM01360"/>
    </source>
</evidence>
<dbReference type="SMART" id="SM01419">
    <property type="entry name" value="Thiol-ester_cl"/>
    <property type="match status" value="1"/>
</dbReference>
<feature type="domain" description="Alpha-2-macroglobulin" evidence="5">
    <location>
        <begin position="1198"/>
        <end position="1287"/>
    </location>
</feature>
<keyword evidence="7" id="KW-1185">Reference proteome</keyword>
<evidence type="ECO:0008006" key="8">
    <source>
        <dbReference type="Google" id="ProtNLM"/>
    </source>
</evidence>
<dbReference type="Pfam" id="PF01835">
    <property type="entry name" value="MG2"/>
    <property type="match status" value="1"/>
</dbReference>
<feature type="transmembrane region" description="Helical" evidence="3">
    <location>
        <begin position="12"/>
        <end position="30"/>
    </location>
</feature>
<sequence length="1859" mass="207437">MPAYKPFTRKQLTILSAFIVVLLIAGISYWRLKHSEKRNYAEYSKYLESFTSGVISKESAIKIRLANDVQNTYATGKPIEGDILSFSPSLKGKAYWTDSRTLEFRPDGDLEPDTKYTATLRLDKILEVSDNLEDFEFDFQTIKPDFEVVFAGLRSSTNTSVDKMKLTGTVITADAEDNPKIEKLLNVSGTGNIKVTWQHDNTTRKHEFTIDNIGKEKAPKEMSVSWNGDVLDIDRSGKKTYTIPALGDFKVLDVRAVQDNEQYVLVQFSEPVRVGQELNGLLGITNSEMPAYTIQGSEVKLYPAVRLEGNFGVFVNEGIENISGKKLSHTYNGNVFFENRLPSVTIPGKGVILPHSGKLMMPFEAVNLKAVDVSIIKIYGNNIPQYLQENSLDGEISLRQVAKPVKQVTIRLDEDKSVNLHKKTRFMLDIDKLLRTEPGAIYRIMIGFRPSYSVYSCKGQAGALSDEQNDEEREYYGMKIDEDDEFWSRYDNYYPYGYNWNEREDPCSNSYYNRERWAARNVLASNIGLIAKSGSQNNITVAVTNILTAEAMEGVDLQFLDYQQQIIGHAESDGEGLAQVTLKRKPFLLVAKKGDERAYLKLDDGSSLPLSRFNTGGEQVQKGLKGFIYGERGVWRPGDSIFLSFILDDRANKLPAGHPVSLELYTPEGQLYKRINNRQGTNGFYTFKTATEPNSPTGNWRAKVKAGGAVFEKRIRIETIMPNRLKINLSFANRKLLVKGDNVQGQLGSEWLFGGPARSLKTKVDAFLSAEKTSFPKYEGYSFDDPTRPFNSQLQNIFDGNLNEDGKASFTPGITTEQAAPGMLNATFMVKVFEPGGNFSIRTQSMPYSPYPSYLGIRTPEGNGLSGMLVTDKDHPVDIVSVDPYGNASVGIQDVEVELYKIQWRWWWDEDENSVSNFTQDEYNKLVGTSVVRLVNGKGKWNLRVNQPDWGRFLIRIRDPKTGHATGRIVYIDWPNWSERLQNGNPTEAAMLSFTANKEKFKVGEEAVLTIPTANQGRALISIENGSRVLSTWWTDTKKGQTQYKFKITKEMSPNVFVNVTLLQPHSQTVNDLPIRMYGVIPIEVEDPETQLKPVITMPASIRPETQSAVTISEASGKPMTYTIAVVDEGLLDITGFATPDPHAAFYARESLGVKTWDLFDFVLGAYGGELQRILSIGGDRQTGKGNKNPTANRFKPVVKFLGPFRIAGGEKKTHQFTLPQYIGSVRTMVIAGENGAYGYAEKAVTVKKPLMVLATLPRVLAPGEQIRLPVTVFGLDPSVKKVNVKVISNAFTYPANTTSVTFSKPGEQMVYFDLKTKDFQGIGKVKVIAQSGKETSQYDVELNVRNPNPVITRVSEAVVDPGKAWTTAFRAFGTAGSNTASLEVSSIPPLNLQQRLSYLISYPHGCVEQVTSSVFPQLYLTSLSDLSDKRKAEIARNIKAGIQRLQGFQLPEGGMAYWPGTGEADEWSTNYAGHFMIEAEAKGYTLPPAFLPQWQKFQRAKAVSWAPSSTNFYGGDLLQAYRLYLLALSRSPELGAMNRLREFKYLSPAAKWRLAAAYRIAGQPETAASLIQGLPLTIKPYNQSFGTFGSELRDEAMILETLTLLGKRQQAYALLRSISNRLSKESWYSTQSTAYALIAVSKYCGTNTSGSKLQFAYKFNASSGNIGGNSYLWQLPAILNGSSNTANILNKGKNRLFVRLITQGKPGMGQETQAHADPDILNLRVGYFNMKGHIIDPSSLPQGTDFIAQVNIHNPGKRGKYVNMALTQIFPSGWEIINTRLMDQESQYGSPADYRDIRDDRVNTYFSLDEGKEVTYFVLLNASYPGRFYLPPVYCEAMYDSSINASAEGKWVEVVQVK</sequence>
<dbReference type="Pfam" id="PF17973">
    <property type="entry name" value="bMG10"/>
    <property type="match status" value="1"/>
</dbReference>
<name>A0A2U2PGD7_9SPHI</name>
<gene>
    <name evidence="6" type="ORF">DDR33_12510</name>
</gene>
<keyword evidence="2" id="KW-0732">Signal</keyword>
<accession>A0A2U2PGD7</accession>
<evidence type="ECO:0000313" key="6">
    <source>
        <dbReference type="EMBL" id="PWG80420.1"/>
    </source>
</evidence>
<dbReference type="InterPro" id="IPR041246">
    <property type="entry name" value="Bact_MG10"/>
</dbReference>
<feature type="domain" description="Alpha-2-macroglobulin bait region" evidence="4">
    <location>
        <begin position="992"/>
        <end position="1134"/>
    </location>
</feature>
<dbReference type="Gene3D" id="2.60.40.1930">
    <property type="match status" value="1"/>
</dbReference>
<proteinExistence type="inferred from homology"/>
<dbReference type="RefSeq" id="WP_109416127.1">
    <property type="nucleotide sequence ID" value="NZ_QEAS01000009.1"/>
</dbReference>
<dbReference type="SMART" id="SM01360">
    <property type="entry name" value="A2M"/>
    <property type="match status" value="1"/>
</dbReference>
<dbReference type="SMART" id="SM01359">
    <property type="entry name" value="A2M_N_2"/>
    <property type="match status" value="1"/>
</dbReference>
<dbReference type="Proteomes" id="UP000245647">
    <property type="component" value="Unassembled WGS sequence"/>
</dbReference>
<evidence type="ECO:0000256" key="1">
    <source>
        <dbReference type="ARBA" id="ARBA00010556"/>
    </source>
</evidence>
<dbReference type="Pfam" id="PF00207">
    <property type="entry name" value="A2M"/>
    <property type="match status" value="1"/>
</dbReference>
<comment type="similarity">
    <text evidence="1">Belongs to the protease inhibitor I39 (alpha-2-macroglobulin) family. Bacterial alpha-2-macroglobulin subfamily.</text>
</comment>
<dbReference type="CDD" id="cd02891">
    <property type="entry name" value="A2M_like"/>
    <property type="match status" value="1"/>
</dbReference>
<dbReference type="SUPFAM" id="SSF48239">
    <property type="entry name" value="Terpenoid cyclases/Protein prenyltransferases"/>
    <property type="match status" value="1"/>
</dbReference>
<comment type="caution">
    <text evidence="6">The sequence shown here is derived from an EMBL/GenBank/DDBJ whole genome shotgun (WGS) entry which is preliminary data.</text>
</comment>
<dbReference type="InterPro" id="IPR011625">
    <property type="entry name" value="A2M_N_BRD"/>
</dbReference>
<dbReference type="GO" id="GO:0004866">
    <property type="term" value="F:endopeptidase inhibitor activity"/>
    <property type="evidence" value="ECO:0007669"/>
    <property type="project" value="InterPro"/>
</dbReference>
<dbReference type="PANTHER" id="PTHR40094">
    <property type="entry name" value="ALPHA-2-MACROGLOBULIN HOMOLOG"/>
    <property type="match status" value="1"/>
</dbReference>
<evidence type="ECO:0000256" key="2">
    <source>
        <dbReference type="ARBA" id="ARBA00022729"/>
    </source>
</evidence>
<dbReference type="Pfam" id="PF11974">
    <property type="entry name" value="bMG3"/>
    <property type="match status" value="1"/>
</dbReference>
<keyword evidence="3" id="KW-0812">Transmembrane</keyword>
<dbReference type="EMBL" id="QEAS01000009">
    <property type="protein sequence ID" value="PWG80420.1"/>
    <property type="molecule type" value="Genomic_DNA"/>
</dbReference>
<reference evidence="6 7" key="1">
    <citation type="submission" date="2018-04" db="EMBL/GenBank/DDBJ databases">
        <title>Pedobacter chongqingensis sp. nov., isolated from a rottenly hemp rope.</title>
        <authorList>
            <person name="Cai Y."/>
        </authorList>
    </citation>
    <scope>NUCLEOTIDE SEQUENCE [LARGE SCALE GENOMIC DNA]</scope>
    <source>
        <strain evidence="6 7">FJ4-8</strain>
    </source>
</reference>
<evidence type="ECO:0000256" key="3">
    <source>
        <dbReference type="SAM" id="Phobius"/>
    </source>
</evidence>
<dbReference type="InterPro" id="IPR008930">
    <property type="entry name" value="Terpenoid_cyclase/PrenylTrfase"/>
</dbReference>
<dbReference type="Gene3D" id="1.50.10.20">
    <property type="match status" value="1"/>
</dbReference>
<protein>
    <recommendedName>
        <fullName evidence="8">Alpha-2-macroglobulin</fullName>
    </recommendedName>
</protein>
<dbReference type="InterPro" id="IPR051802">
    <property type="entry name" value="YfhM-like"/>
</dbReference>